<dbReference type="GO" id="GO:0005085">
    <property type="term" value="F:guanyl-nucleotide exchange factor activity"/>
    <property type="evidence" value="ECO:0007669"/>
    <property type="project" value="EnsemblFungi"/>
</dbReference>
<dbReference type="Pfam" id="PF25087">
    <property type="entry name" value="GMPPB_C"/>
    <property type="match status" value="1"/>
</dbReference>
<protein>
    <recommendedName>
        <fullName evidence="6">Translation initiation factor eIF2B subunit gamma</fullName>
    </recommendedName>
    <alternativeName>
        <fullName evidence="7">eIF2B GDP-GTP exchange factor subunit gamma</fullName>
    </alternativeName>
</protein>
<dbReference type="InterPro" id="IPR056729">
    <property type="entry name" value="GMPPB_C"/>
</dbReference>
<name>G0VB74_NAUCA</name>
<evidence type="ECO:0000256" key="3">
    <source>
        <dbReference type="ARBA" id="ARBA00022490"/>
    </source>
</evidence>
<evidence type="ECO:0000313" key="11">
    <source>
        <dbReference type="EMBL" id="CCC68198.1"/>
    </source>
</evidence>
<keyword evidence="5" id="KW-0648">Protein biosynthesis</keyword>
<evidence type="ECO:0000256" key="1">
    <source>
        <dbReference type="ARBA" id="ARBA00004514"/>
    </source>
</evidence>
<dbReference type="GeneID" id="96901760"/>
<organism evidence="11 12">
    <name type="scientific">Naumovozyma castellii</name>
    <name type="common">Yeast</name>
    <name type="synonym">Saccharomyces castellii</name>
    <dbReference type="NCBI Taxonomy" id="27288"/>
    <lineage>
        <taxon>Eukaryota</taxon>
        <taxon>Fungi</taxon>
        <taxon>Dikarya</taxon>
        <taxon>Ascomycota</taxon>
        <taxon>Saccharomycotina</taxon>
        <taxon>Saccharomycetes</taxon>
        <taxon>Saccharomycetales</taxon>
        <taxon>Saccharomycetaceae</taxon>
        <taxon>Naumovozyma</taxon>
    </lineage>
</organism>
<dbReference type="OMA" id="IRTQMCW"/>
<evidence type="ECO:0000256" key="2">
    <source>
        <dbReference type="ARBA" id="ARBA00007878"/>
    </source>
</evidence>
<evidence type="ECO:0000259" key="10">
    <source>
        <dbReference type="Pfam" id="PF25087"/>
    </source>
</evidence>
<dbReference type="AlphaFoldDB" id="G0VB74"/>
<dbReference type="InterPro" id="IPR029044">
    <property type="entry name" value="Nucleotide-diphossugar_trans"/>
</dbReference>
<keyword evidence="12" id="KW-1185">Reference proteome</keyword>
<feature type="region of interest" description="Disordered" evidence="9">
    <location>
        <begin position="498"/>
        <end position="537"/>
    </location>
</feature>
<feature type="compositionally biased region" description="Low complexity" evidence="9">
    <location>
        <begin position="299"/>
        <end position="308"/>
    </location>
</feature>
<comment type="subunit">
    <text evidence="8">Component of the translation initiation factor 2B (eIF2B) complex which is a heterodecamer of two sets of five different subunits: alpha, beta, gamma, delta and epsilon. Subunits alpha, beta and delta comprise a regulatory subcomplex and subunits epsilon and gamma comprise a catalytic subcomplex. Within the complex, the hexameric regulatory complex resides at the center, with the two heterodimeric catalytic subcomplexes bound on opposite sides.</text>
</comment>
<dbReference type="FunCoup" id="G0VB74">
    <property type="interactions" value="586"/>
</dbReference>
<evidence type="ECO:0000256" key="9">
    <source>
        <dbReference type="SAM" id="MobiDB-lite"/>
    </source>
</evidence>
<evidence type="ECO:0000256" key="4">
    <source>
        <dbReference type="ARBA" id="ARBA00022540"/>
    </source>
</evidence>
<dbReference type="eggNOG" id="KOG1462">
    <property type="taxonomic scope" value="Eukaryota"/>
</dbReference>
<dbReference type="EMBL" id="HE576753">
    <property type="protein sequence ID" value="CCC68198.1"/>
    <property type="molecule type" value="Genomic_DNA"/>
</dbReference>
<feature type="domain" description="Mannose-1-phosphate guanyltransferase C-terminal" evidence="10">
    <location>
        <begin position="397"/>
        <end position="473"/>
    </location>
</feature>
<proteinExistence type="inferred from homology"/>
<accession>G0VB74</accession>
<dbReference type="GO" id="GO:0002183">
    <property type="term" value="P:cytoplasmic translational initiation"/>
    <property type="evidence" value="ECO:0007669"/>
    <property type="project" value="TreeGrafter"/>
</dbReference>
<dbReference type="GO" id="GO:0003743">
    <property type="term" value="F:translation initiation factor activity"/>
    <property type="evidence" value="ECO:0007669"/>
    <property type="project" value="UniProtKB-KW"/>
</dbReference>
<evidence type="ECO:0000256" key="5">
    <source>
        <dbReference type="ARBA" id="ARBA00022917"/>
    </source>
</evidence>
<dbReference type="InterPro" id="IPR051960">
    <property type="entry name" value="eIF2B_gamma"/>
</dbReference>
<gene>
    <name evidence="11" type="primary">NCAS0B01140</name>
    <name evidence="11" type="ordered locus">NCAS_0B01140</name>
</gene>
<keyword evidence="3" id="KW-0963">Cytoplasm</keyword>
<dbReference type="PANTHER" id="PTHR45989:SF1">
    <property type="entry name" value="TRANSLATION INITIATION FACTOR EIF-2B SUBUNIT GAMMA"/>
    <property type="match status" value="1"/>
</dbReference>
<dbReference type="GO" id="GO:0005829">
    <property type="term" value="C:cytosol"/>
    <property type="evidence" value="ECO:0007669"/>
    <property type="project" value="UniProtKB-SubCell"/>
</dbReference>
<dbReference type="KEGG" id="ncs:NCAS_0B01140"/>
<evidence type="ECO:0000256" key="8">
    <source>
        <dbReference type="ARBA" id="ARBA00046432"/>
    </source>
</evidence>
<dbReference type="STRING" id="1064592.G0VB74"/>
<dbReference type="CDD" id="cd04652">
    <property type="entry name" value="LbH_eIF2B_gamma_C"/>
    <property type="match status" value="1"/>
</dbReference>
<dbReference type="Gene3D" id="2.160.10.10">
    <property type="entry name" value="Hexapeptide repeat proteins"/>
    <property type="match status" value="1"/>
</dbReference>
<evidence type="ECO:0000256" key="7">
    <source>
        <dbReference type="ARBA" id="ARBA00044229"/>
    </source>
</evidence>
<dbReference type="Proteomes" id="UP000001640">
    <property type="component" value="Chromosome 2"/>
</dbReference>
<dbReference type="PANTHER" id="PTHR45989">
    <property type="entry name" value="TRANSLATION INITIATION FACTOR EIF-2B SUBUNIT GAMMA"/>
    <property type="match status" value="1"/>
</dbReference>
<dbReference type="HOGENOM" id="CLU_016743_3_0_1"/>
<comment type="subcellular location">
    <subcellularLocation>
        <location evidence="1">Cytoplasm</location>
        <location evidence="1">Cytosol</location>
    </subcellularLocation>
</comment>
<dbReference type="GO" id="GO:1903574">
    <property type="term" value="P:negative regulation of cellular response to amino acid starvation"/>
    <property type="evidence" value="ECO:0007669"/>
    <property type="project" value="EnsemblFungi"/>
</dbReference>
<dbReference type="OrthoDB" id="10250549at2759"/>
<reference evidence="11 12" key="1">
    <citation type="journal article" date="2011" name="Proc. Natl. Acad. Sci. U.S.A.">
        <title>Evolutionary erosion of yeast sex chromosomes by mating-type switching accidents.</title>
        <authorList>
            <person name="Gordon J.L."/>
            <person name="Armisen D."/>
            <person name="Proux-Wera E."/>
            <person name="Oheigeartaigh S.S."/>
            <person name="Byrne K.P."/>
            <person name="Wolfe K.H."/>
        </authorList>
    </citation>
    <scope>NUCLEOTIDE SEQUENCE [LARGE SCALE GENOMIC DNA]</scope>
    <source>
        <strain evidence="12">ATCC 76901 / BCRC 22586 / CBS 4309 / NBRC 1992 / NRRL Y-12630</strain>
    </source>
</reference>
<sequence length="537" mass="60618">MQIQAFIFCGKGHNLAPFTHLNHFNNMVNPPTTSSTSTPHSPFLPKALLPIANRPMIEYVLDWCDQADFKEINIVAHVDEMETIKDGLKPFLALREQQFDLISKALSASNHTHHLQSLKPINFIPSKTSSTGESLQKELLDKIKSDFILLPCDFITDIPPQILIDQFQNRDDENLAMTVYYKNSLEANISDKKQLKKQRNFFTIYSENEDSDEQPVLLDIYSKDDVTRSKYLQIRTHLLWKYPNSTVSTKLVNSSIYFCSYELAKLLNASNSTSTSNNVVGSNMSNGYINNEETEKKNSNNSNDTTTINPSYFKKSNTLIPDSINCNKPLSKLFRDLGRRSWQHSKPRETISIFILPTVSFFIRSNNLINLMEATRFVLKIKSHAIPTQASSSIGADALVDPSCKIMEKSSVKLSSVGSDGFIGSKSRIAGSILLNNVHVDDDVILENCIVGPHARIGKKSKLTNCYVEGNYIVDMKGVFKGETLSRLILDDDEFGSEAAYSSDESGDYDEEESDEDSDEEEYYEDEDFEDDGLFER</sequence>
<dbReference type="RefSeq" id="XP_003674574.1">
    <property type="nucleotide sequence ID" value="XM_003674526.1"/>
</dbReference>
<dbReference type="GO" id="GO:0006446">
    <property type="term" value="P:regulation of translational initiation"/>
    <property type="evidence" value="ECO:0007669"/>
    <property type="project" value="EnsemblFungi"/>
</dbReference>
<dbReference type="SUPFAM" id="SSF53448">
    <property type="entry name" value="Nucleotide-diphospho-sugar transferases"/>
    <property type="match status" value="1"/>
</dbReference>
<dbReference type="Gene3D" id="3.90.550.10">
    <property type="entry name" value="Spore Coat Polysaccharide Biosynthesis Protein SpsA, Chain A"/>
    <property type="match status" value="1"/>
</dbReference>
<dbReference type="InParanoid" id="G0VB74"/>
<feature type="compositionally biased region" description="Acidic residues" evidence="9">
    <location>
        <begin position="505"/>
        <end position="537"/>
    </location>
</feature>
<evidence type="ECO:0000256" key="6">
    <source>
        <dbReference type="ARBA" id="ARBA00044196"/>
    </source>
</evidence>
<feature type="region of interest" description="Disordered" evidence="9">
    <location>
        <begin position="282"/>
        <end position="308"/>
    </location>
</feature>
<comment type="similarity">
    <text evidence="2">Belongs to the eIF-2B gamma/epsilon subunits family.</text>
</comment>
<dbReference type="GO" id="GO:0005851">
    <property type="term" value="C:eukaryotic translation initiation factor 2B complex"/>
    <property type="evidence" value="ECO:0007669"/>
    <property type="project" value="EnsemblFungi"/>
</dbReference>
<reference key="2">
    <citation type="submission" date="2011-08" db="EMBL/GenBank/DDBJ databases">
        <title>Genome sequence of Naumovozyma castellii.</title>
        <authorList>
            <person name="Gordon J.L."/>
            <person name="Armisen D."/>
            <person name="Proux-Wera E."/>
            <person name="OhEigeartaigh S.S."/>
            <person name="Byrne K.P."/>
            <person name="Wolfe K.H."/>
        </authorList>
    </citation>
    <scope>NUCLEOTIDE SEQUENCE</scope>
    <source>
        <strain>Type strain:CBS 4309</strain>
    </source>
</reference>
<evidence type="ECO:0000313" key="12">
    <source>
        <dbReference type="Proteomes" id="UP000001640"/>
    </source>
</evidence>
<keyword evidence="4" id="KW-0396">Initiation factor</keyword>
<feature type="compositionally biased region" description="Low complexity" evidence="9">
    <location>
        <begin position="282"/>
        <end position="291"/>
    </location>
</feature>